<proteinExistence type="predicted"/>
<keyword evidence="2" id="KW-1133">Transmembrane helix</keyword>
<dbReference type="SUPFAM" id="SSF69360">
    <property type="entry name" value="Cell wall binding repeat"/>
    <property type="match status" value="1"/>
</dbReference>
<protein>
    <submittedName>
        <fullName evidence="3">Choline binding protein A</fullName>
    </submittedName>
</protein>
<gene>
    <name evidence="3" type="ORF">SMI10712_01360</name>
</gene>
<dbReference type="Gene3D" id="2.10.270.10">
    <property type="entry name" value="Cholin Binding"/>
    <property type="match status" value="1"/>
</dbReference>
<dbReference type="EMBL" id="LROT01000023">
    <property type="protein sequence ID" value="KYF33339.1"/>
    <property type="molecule type" value="Genomic_DNA"/>
</dbReference>
<dbReference type="Pfam" id="PF19085">
    <property type="entry name" value="Choline_bind_2"/>
    <property type="match status" value="1"/>
</dbReference>
<comment type="caution">
    <text evidence="3">The sequence shown here is derived from an EMBL/GenBank/DDBJ whole genome shotgun (WGS) entry which is preliminary data.</text>
</comment>
<dbReference type="Proteomes" id="UP000075618">
    <property type="component" value="Unassembled WGS sequence"/>
</dbReference>
<feature type="transmembrane region" description="Helical" evidence="2">
    <location>
        <begin position="6"/>
        <end position="28"/>
    </location>
</feature>
<keyword evidence="1" id="KW-0677">Repeat</keyword>
<dbReference type="AlphaFoldDB" id="A0A150NIN4"/>
<name>A0A150NIN4_STRMT</name>
<evidence type="ECO:0000313" key="3">
    <source>
        <dbReference type="EMBL" id="KYF33339.1"/>
    </source>
</evidence>
<dbReference type="InterPro" id="IPR018337">
    <property type="entry name" value="Cell_wall/Cho-bd_repeat"/>
</dbReference>
<keyword evidence="2" id="KW-0812">Transmembrane</keyword>
<reference evidence="3 4" key="1">
    <citation type="submission" date="2016-01" db="EMBL/GenBank/DDBJ databases">
        <title>Highly variable Streptococcus oralis are common among viridans streptococci isolated from primates.</title>
        <authorList>
            <person name="Denapaite D."/>
            <person name="Rieger M."/>
            <person name="Koendgen S."/>
            <person name="Brueckner R."/>
            <person name="Ochigava I."/>
            <person name="Kappeler P."/>
            <person name="Maetz-Rensing K."/>
            <person name="Leendertz F."/>
            <person name="Hakenbeck R."/>
        </authorList>
    </citation>
    <scope>NUCLEOTIDE SEQUENCE [LARGE SCALE GENOMIC DNA]</scope>
    <source>
        <strain evidence="3 4">10712</strain>
    </source>
</reference>
<organism evidence="3 4">
    <name type="scientific">Streptococcus mitis</name>
    <dbReference type="NCBI Taxonomy" id="28037"/>
    <lineage>
        <taxon>Bacteria</taxon>
        <taxon>Bacillati</taxon>
        <taxon>Bacillota</taxon>
        <taxon>Bacilli</taxon>
        <taxon>Lactobacillales</taxon>
        <taxon>Streptococcaceae</taxon>
        <taxon>Streptococcus</taxon>
        <taxon>Streptococcus mitis group</taxon>
    </lineage>
</organism>
<evidence type="ECO:0000313" key="4">
    <source>
        <dbReference type="Proteomes" id="UP000075618"/>
    </source>
</evidence>
<keyword evidence="2" id="KW-0472">Membrane</keyword>
<evidence type="ECO:0000256" key="2">
    <source>
        <dbReference type="SAM" id="Phobius"/>
    </source>
</evidence>
<sequence length="74" mass="7889">MKLKHVLAGSAMGLSLLMAGVGNVWYYLNGSGAMNKGGWSKVGKSWYCFTTSGALLVNTTTPDGYRVNANGEWV</sequence>
<accession>A0A150NIN4</accession>
<dbReference type="PATRIC" id="fig|28037.237.peg.1130"/>
<evidence type="ECO:0000256" key="1">
    <source>
        <dbReference type="ARBA" id="ARBA00022737"/>
    </source>
</evidence>